<keyword evidence="3 6" id="KW-0547">Nucleotide-binding</keyword>
<keyword evidence="11" id="KW-1185">Reference proteome</keyword>
<keyword evidence="2" id="KW-0808">Transferase</keyword>
<feature type="coiled-coil region" evidence="7">
    <location>
        <begin position="1179"/>
        <end position="1206"/>
    </location>
</feature>
<feature type="compositionally biased region" description="Polar residues" evidence="8">
    <location>
        <begin position="297"/>
        <end position="314"/>
    </location>
</feature>
<dbReference type="Gene3D" id="1.10.510.10">
    <property type="entry name" value="Transferase(Phosphotransferase) domain 1"/>
    <property type="match status" value="1"/>
</dbReference>
<dbReference type="GO" id="GO:0005524">
    <property type="term" value="F:ATP binding"/>
    <property type="evidence" value="ECO:0007669"/>
    <property type="project" value="UniProtKB-UniRule"/>
</dbReference>
<evidence type="ECO:0000256" key="5">
    <source>
        <dbReference type="ARBA" id="ARBA00022840"/>
    </source>
</evidence>
<name>A0AAV1YQV0_9ARAC</name>
<keyword evidence="1" id="KW-0723">Serine/threonine-protein kinase</keyword>
<gene>
    <name evidence="10" type="ORF">LARSCL_LOCUS298</name>
</gene>
<dbReference type="EMBL" id="CAXIEN010000002">
    <property type="protein sequence ID" value="CAL1261250.1"/>
    <property type="molecule type" value="Genomic_DNA"/>
</dbReference>
<dbReference type="GO" id="GO:0050321">
    <property type="term" value="F:tau-protein kinase activity"/>
    <property type="evidence" value="ECO:0007669"/>
    <property type="project" value="TreeGrafter"/>
</dbReference>
<evidence type="ECO:0000256" key="3">
    <source>
        <dbReference type="ARBA" id="ARBA00022741"/>
    </source>
</evidence>
<keyword evidence="7" id="KW-0175">Coiled coil</keyword>
<evidence type="ECO:0000313" key="10">
    <source>
        <dbReference type="EMBL" id="CAL1261250.1"/>
    </source>
</evidence>
<keyword evidence="4" id="KW-0418">Kinase</keyword>
<dbReference type="GO" id="GO:0000226">
    <property type="term" value="P:microtubule cytoskeleton organization"/>
    <property type="evidence" value="ECO:0007669"/>
    <property type="project" value="TreeGrafter"/>
</dbReference>
<dbReference type="PROSITE" id="PS50011">
    <property type="entry name" value="PROTEIN_KINASE_DOM"/>
    <property type="match status" value="1"/>
</dbReference>
<evidence type="ECO:0000256" key="6">
    <source>
        <dbReference type="PROSITE-ProRule" id="PRU10141"/>
    </source>
</evidence>
<dbReference type="SUPFAM" id="SSF56112">
    <property type="entry name" value="Protein kinase-like (PK-like)"/>
    <property type="match status" value="1"/>
</dbReference>
<evidence type="ECO:0000256" key="8">
    <source>
        <dbReference type="SAM" id="MobiDB-lite"/>
    </source>
</evidence>
<dbReference type="GO" id="GO:0005737">
    <property type="term" value="C:cytoplasm"/>
    <property type="evidence" value="ECO:0007669"/>
    <property type="project" value="TreeGrafter"/>
</dbReference>
<evidence type="ECO:0000313" key="11">
    <source>
        <dbReference type="Proteomes" id="UP001497382"/>
    </source>
</evidence>
<reference evidence="10 11" key="1">
    <citation type="submission" date="2024-04" db="EMBL/GenBank/DDBJ databases">
        <authorList>
            <person name="Rising A."/>
            <person name="Reimegard J."/>
            <person name="Sonavane S."/>
            <person name="Akerstrom W."/>
            <person name="Nylinder S."/>
            <person name="Hedman E."/>
            <person name="Kallberg Y."/>
        </authorList>
    </citation>
    <scope>NUCLEOTIDE SEQUENCE [LARGE SCALE GENOMIC DNA]</scope>
</reference>
<dbReference type="Proteomes" id="UP001497382">
    <property type="component" value="Unassembled WGS sequence"/>
</dbReference>
<feature type="compositionally biased region" description="Polar residues" evidence="8">
    <location>
        <begin position="1325"/>
        <end position="1352"/>
    </location>
</feature>
<dbReference type="PROSITE" id="PS00107">
    <property type="entry name" value="PROTEIN_KINASE_ATP"/>
    <property type="match status" value="1"/>
</dbReference>
<feature type="region of interest" description="Disordered" evidence="8">
    <location>
        <begin position="1486"/>
        <end position="1543"/>
    </location>
</feature>
<feature type="domain" description="Protein kinase" evidence="9">
    <location>
        <begin position="11"/>
        <end position="263"/>
    </location>
</feature>
<dbReference type="FunFam" id="1.10.510.10:FF:000571">
    <property type="entry name" value="Maternal embryonic leucine zipper kinase"/>
    <property type="match status" value="1"/>
</dbReference>
<dbReference type="GO" id="GO:0035556">
    <property type="term" value="P:intracellular signal transduction"/>
    <property type="evidence" value="ECO:0007669"/>
    <property type="project" value="TreeGrafter"/>
</dbReference>
<feature type="region of interest" description="Disordered" evidence="8">
    <location>
        <begin position="297"/>
        <end position="318"/>
    </location>
</feature>
<comment type="caution">
    <text evidence="10">The sequence shown here is derived from an EMBL/GenBank/DDBJ whole genome shotgun (WGS) entry which is preliminary data.</text>
</comment>
<feature type="region of interest" description="Disordered" evidence="8">
    <location>
        <begin position="1323"/>
        <end position="1423"/>
    </location>
</feature>
<feature type="binding site" evidence="6">
    <location>
        <position position="44"/>
    </location>
    <ligand>
        <name>ATP</name>
        <dbReference type="ChEBI" id="CHEBI:30616"/>
    </ligand>
</feature>
<feature type="compositionally biased region" description="Basic and acidic residues" evidence="8">
    <location>
        <begin position="1523"/>
        <end position="1543"/>
    </location>
</feature>
<protein>
    <recommendedName>
        <fullName evidence="9">Protein kinase domain-containing protein</fullName>
    </recommendedName>
</protein>
<keyword evidence="5 6" id="KW-0067">ATP-binding</keyword>
<feature type="region of interest" description="Disordered" evidence="8">
    <location>
        <begin position="482"/>
        <end position="522"/>
    </location>
</feature>
<evidence type="ECO:0000256" key="1">
    <source>
        <dbReference type="ARBA" id="ARBA00022527"/>
    </source>
</evidence>
<dbReference type="SMART" id="SM00220">
    <property type="entry name" value="S_TKc"/>
    <property type="match status" value="1"/>
</dbReference>
<dbReference type="FunFam" id="3.30.200.20:FF:000042">
    <property type="entry name" value="Aurora kinase A"/>
    <property type="match status" value="1"/>
</dbReference>
<evidence type="ECO:0000256" key="7">
    <source>
        <dbReference type="SAM" id="Coils"/>
    </source>
</evidence>
<feature type="compositionally biased region" description="Polar residues" evidence="8">
    <location>
        <begin position="482"/>
        <end position="502"/>
    </location>
</feature>
<evidence type="ECO:0000256" key="4">
    <source>
        <dbReference type="ARBA" id="ARBA00022777"/>
    </source>
</evidence>
<evidence type="ECO:0000259" key="9">
    <source>
        <dbReference type="PROSITE" id="PS50011"/>
    </source>
</evidence>
<dbReference type="PROSITE" id="PS00108">
    <property type="entry name" value="PROTEIN_KINASE_ST"/>
    <property type="match status" value="1"/>
</dbReference>
<accession>A0AAV1YQV0</accession>
<dbReference type="Pfam" id="PF00069">
    <property type="entry name" value="Pkinase"/>
    <property type="match status" value="1"/>
</dbReference>
<sequence length="1543" mass="175887">MASNQRLQHRFLVLRKLGQGTYGKVQLALNKETNQEVAIKTIKKAKIENEEDMLRIRREIHIMTSIRHPHIIHIHEVFETRQKIVIVMQYASGGELYDYLGCHETLPDAEARRLFRQIASAIYYCHKNKICHRDLKLENILLDEKGNAQIADFGLSNIFDDRRRMNTFCGSPLYAPPEIVKGLPYKGPEVVDCWSLGVLLYTLIYGTMPFDGRNFKELVTQISEGRYEEPISKSNASGLIRRLLTPDISRRATIYDICKDSWVNQGYDESLLIAAEKMALEAVLKTKNLRVSHLISQPNNTKNGSKQSIIQKATEQQKEKHSVISNGHSDILSSINDQISQKTSLHEQILNYDVSFIINKLLVAVESALNSSTAENSMQTTKLPMNELIRPALKSWPKNGENNLATKVDSAYVIPIFEVTSVVPKIPGKSKKNLNNKDTINQYNAQNSILNDFPAHKMETHQQKDVKNKELAVKKKEILNRTLTKNTEEPSNLQQELTNSDAVNEDSKNMETSEPSNQKEVSDQCLRIKKNYQENIPNRNPSVKMKKVLENQLFGQKHFGLFFRGKNNALSLARIFSMKYEKRASVKSSVPKKKPPGKIEIPPTFDPSILPTLPSTAEEKKQIVLFPTVSVSENKQKIEKKIDKIKKAALNRNIILRSNSTNRLKIQKYLKSFQAKKIQDMVCDEQRSVNNSMEHIKFPETYFGNLLNARMHNKKMNFAAENALDINFEFNGIGTDSNCGFLMLAKSKSDVQFPVHASNCATAYGSYLNKNFSSFLCVPNSDCTTKLSRSASDSEGLNNYKNISMSEANTDDFIINIPSIKVETSTQGTSSYGSTETCEKESVYQNEPAFKYLNFPRNGISIEQCKEYLLSLKTSYTKNGNQKSINVPNTNGITNFHKVNGTNVFHDQHTSTNFSENRTQNYENGHKGDSLYDDVFSAANGFPLTENANNCDSKQNGVRRRNTFSCVQDCDDIVMQAIESMRGKSVDSCSEFDDYIRISQSEQELQFSRPKDETKFSSSPNLCGIPTSKKPNFRWFDENASINNHNIKNDNLINSIYEDSPGDSLLTQTKEKSDFLKRILQASGPSSDLLSRRFNRTGNSTIGEDNYIFNENSEFPNERRLPFQQANKSQFLSKFLNDLENRTNANAVNGNSSPRRYPRNIFAPGKRSKLEKRSKSFLQLLSLKRIQEAEKEIERVERDVRMDEEENAGSLLEALKTHGYKGVLSQRFQGAEDNSTDAYNLYNSKSPYLRRKISSEFPRFNSMYYDNLTQFTAPTYEMNDLDMMNGFSVRPIEIYPDFRQHSQKQFVSDWLAATRENGELCIPQNVEQDSSYTESDNQNVVKETENESSFGKESSRSFEDETSSSESFDTPKDFSKSTQANESNKSRDYLGESTTLPNYMRSERNQLRRTSSTSEDESRESVQDRIWRKSFYSRFNNSALSRKERSSFIDLPFLPESRAGFSGSPSPFKATYRDVTDVMKANGYEQDPQLKRIHTSRKYSSTNDVGSTDFMKLKPSKSTRSNSGERTESTEVEAKFDDTEPEH</sequence>
<evidence type="ECO:0000256" key="2">
    <source>
        <dbReference type="ARBA" id="ARBA00022679"/>
    </source>
</evidence>
<proteinExistence type="predicted"/>
<dbReference type="InterPro" id="IPR008271">
    <property type="entry name" value="Ser/Thr_kinase_AS"/>
</dbReference>
<organism evidence="10 11">
    <name type="scientific">Larinioides sclopetarius</name>
    <dbReference type="NCBI Taxonomy" id="280406"/>
    <lineage>
        <taxon>Eukaryota</taxon>
        <taxon>Metazoa</taxon>
        <taxon>Ecdysozoa</taxon>
        <taxon>Arthropoda</taxon>
        <taxon>Chelicerata</taxon>
        <taxon>Arachnida</taxon>
        <taxon>Araneae</taxon>
        <taxon>Araneomorphae</taxon>
        <taxon>Entelegynae</taxon>
        <taxon>Araneoidea</taxon>
        <taxon>Araneidae</taxon>
        <taxon>Larinioides</taxon>
    </lineage>
</organism>
<dbReference type="InterPro" id="IPR000719">
    <property type="entry name" value="Prot_kinase_dom"/>
</dbReference>
<dbReference type="InterPro" id="IPR011009">
    <property type="entry name" value="Kinase-like_dom_sf"/>
</dbReference>
<dbReference type="InterPro" id="IPR017441">
    <property type="entry name" value="Protein_kinase_ATP_BS"/>
</dbReference>
<dbReference type="PANTHER" id="PTHR24346:SF93">
    <property type="entry name" value="NUAK FAMILY SNF1-LIKE KINASE 1"/>
    <property type="match status" value="1"/>
</dbReference>
<dbReference type="PANTHER" id="PTHR24346">
    <property type="entry name" value="MAP/MICROTUBULE AFFINITY-REGULATING KINASE"/>
    <property type="match status" value="1"/>
</dbReference>